<feature type="transmembrane region" description="Helical" evidence="6">
    <location>
        <begin position="78"/>
        <end position="106"/>
    </location>
</feature>
<keyword evidence="4 6" id="KW-1133">Transmembrane helix</keyword>
<feature type="transmembrane region" description="Helical" evidence="6">
    <location>
        <begin position="224"/>
        <end position="246"/>
    </location>
</feature>
<sequence length="534" mass="59419">MGSSNTSLITNNDQNNRDYSTISRANETGYLSDGRSVSSDETCGNRFRFFSPDYEDLEGNIDDDDALTTSISKEISHLLYYSVPITITFCMEYLLAVTSLFILGHLGKASDLASASLAVMTFNITGLAVIEGMSSALDTLCPQAFGAQKYTRVGLYFQRCTAMILIAAIPICISWWTCEKWLQYLVPEKDLLANVQVFLRITSLALPGLIFFETGKRFVQAQGIFDASTWVLVFNVPLNIVISIFLTKRYGFVGAPIAITITYWLMAIILFLYCLFFVPTTKQCWYPVLESSFHLKRVFSNWGPIWRLAFPGLVMIESEYLSFEVLTVMSTHFGVRAIAAQSVIANLGSLIYQIPFAMGCVVATRIANYIGSGLLRNAGTTVKASWLLGAIIGITNCLLIMFGKRWLCLLFTRDKEIIEVAARALPILALNQLCDGLATFNAAILRAQGRQALGGLINVINYYFIALPLSYWFAFGPLHLELKGLWYGCGVGIFLMALCLMACVRKSNWGEILQNFIEREEREAEIDMDSIATG</sequence>
<feature type="transmembrane region" description="Helical" evidence="6">
    <location>
        <begin position="112"/>
        <end position="130"/>
    </location>
</feature>
<evidence type="ECO:0000313" key="7">
    <source>
        <dbReference type="EMBL" id="SCU87012.1"/>
    </source>
</evidence>
<dbReference type="InterPro" id="IPR045069">
    <property type="entry name" value="MATE_euk"/>
</dbReference>
<comment type="subcellular location">
    <subcellularLocation>
        <location evidence="1">Membrane</location>
        <topology evidence="1">Multi-pass membrane protein</topology>
    </subcellularLocation>
</comment>
<comment type="similarity">
    <text evidence="2">Belongs to the multi antimicrobial extrusion (MATE) (TC 2.A.66.1) family.</text>
</comment>
<feature type="transmembrane region" description="Helical" evidence="6">
    <location>
        <begin position="485"/>
        <end position="504"/>
    </location>
</feature>
<name>A0A1G4JAH9_9SACH</name>
<evidence type="ECO:0000256" key="3">
    <source>
        <dbReference type="ARBA" id="ARBA00022692"/>
    </source>
</evidence>
<feature type="transmembrane region" description="Helical" evidence="6">
    <location>
        <begin position="452"/>
        <end position="473"/>
    </location>
</feature>
<dbReference type="STRING" id="1230905.A0A1G4JAH9"/>
<accession>A0A1G4JAH9</accession>
<dbReference type="Proteomes" id="UP000191024">
    <property type="component" value="Chromosome D"/>
</dbReference>
<feature type="transmembrane region" description="Helical" evidence="6">
    <location>
        <begin position="343"/>
        <end position="364"/>
    </location>
</feature>
<protein>
    <submittedName>
        <fullName evidence="7">LAMI_0D04390g1_1</fullName>
    </submittedName>
</protein>
<dbReference type="Pfam" id="PF01554">
    <property type="entry name" value="MatE"/>
    <property type="match status" value="2"/>
</dbReference>
<organism evidence="7 8">
    <name type="scientific">Lachancea mirantina</name>
    <dbReference type="NCBI Taxonomy" id="1230905"/>
    <lineage>
        <taxon>Eukaryota</taxon>
        <taxon>Fungi</taxon>
        <taxon>Dikarya</taxon>
        <taxon>Ascomycota</taxon>
        <taxon>Saccharomycotina</taxon>
        <taxon>Saccharomycetes</taxon>
        <taxon>Saccharomycetales</taxon>
        <taxon>Saccharomycetaceae</taxon>
        <taxon>Lachancea</taxon>
    </lineage>
</organism>
<keyword evidence="3 6" id="KW-0812">Transmembrane</keyword>
<evidence type="ECO:0000256" key="6">
    <source>
        <dbReference type="SAM" id="Phobius"/>
    </source>
</evidence>
<feature type="transmembrane region" description="Helical" evidence="6">
    <location>
        <begin position="252"/>
        <end position="278"/>
    </location>
</feature>
<proteinExistence type="inferred from homology"/>
<dbReference type="PANTHER" id="PTHR11206">
    <property type="entry name" value="MULTIDRUG RESISTANCE PROTEIN"/>
    <property type="match status" value="1"/>
</dbReference>
<dbReference type="OrthoDB" id="2126698at2759"/>
<keyword evidence="8" id="KW-1185">Reference proteome</keyword>
<dbReference type="GO" id="GO:0016020">
    <property type="term" value="C:membrane"/>
    <property type="evidence" value="ECO:0007669"/>
    <property type="project" value="UniProtKB-SubCell"/>
</dbReference>
<keyword evidence="5 6" id="KW-0472">Membrane</keyword>
<feature type="transmembrane region" description="Helical" evidence="6">
    <location>
        <begin position="156"/>
        <end position="176"/>
    </location>
</feature>
<feature type="transmembrane region" description="Helical" evidence="6">
    <location>
        <begin position="384"/>
        <end position="403"/>
    </location>
</feature>
<reference evidence="7 8" key="1">
    <citation type="submission" date="2016-03" db="EMBL/GenBank/DDBJ databases">
        <authorList>
            <person name="Devillers H."/>
        </authorList>
    </citation>
    <scope>NUCLEOTIDE SEQUENCE [LARGE SCALE GENOMIC DNA]</scope>
    <source>
        <strain evidence="7">CBS 11717</strain>
    </source>
</reference>
<dbReference type="EMBL" id="LT598463">
    <property type="protein sequence ID" value="SCU87012.1"/>
    <property type="molecule type" value="Genomic_DNA"/>
</dbReference>
<dbReference type="GO" id="GO:0015297">
    <property type="term" value="F:antiporter activity"/>
    <property type="evidence" value="ECO:0007669"/>
    <property type="project" value="InterPro"/>
</dbReference>
<gene>
    <name evidence="7" type="ORF">LAMI_0D04390G</name>
</gene>
<evidence type="ECO:0000256" key="2">
    <source>
        <dbReference type="ARBA" id="ARBA00010199"/>
    </source>
</evidence>
<dbReference type="GO" id="GO:1990961">
    <property type="term" value="P:xenobiotic detoxification by transmembrane export across the plasma membrane"/>
    <property type="evidence" value="ECO:0007669"/>
    <property type="project" value="InterPro"/>
</dbReference>
<dbReference type="CDD" id="cd13132">
    <property type="entry name" value="MATE_eukaryotic"/>
    <property type="match status" value="1"/>
</dbReference>
<evidence type="ECO:0000313" key="8">
    <source>
        <dbReference type="Proteomes" id="UP000191024"/>
    </source>
</evidence>
<dbReference type="InterPro" id="IPR002528">
    <property type="entry name" value="MATE_fam"/>
</dbReference>
<feature type="transmembrane region" description="Helical" evidence="6">
    <location>
        <begin position="191"/>
        <end position="212"/>
    </location>
</feature>
<dbReference type="AlphaFoldDB" id="A0A1G4JAH9"/>
<dbReference type="GO" id="GO:0042910">
    <property type="term" value="F:xenobiotic transmembrane transporter activity"/>
    <property type="evidence" value="ECO:0007669"/>
    <property type="project" value="InterPro"/>
</dbReference>
<evidence type="ECO:0000256" key="5">
    <source>
        <dbReference type="ARBA" id="ARBA00023136"/>
    </source>
</evidence>
<dbReference type="NCBIfam" id="TIGR00797">
    <property type="entry name" value="matE"/>
    <property type="match status" value="1"/>
</dbReference>
<evidence type="ECO:0000256" key="4">
    <source>
        <dbReference type="ARBA" id="ARBA00022989"/>
    </source>
</evidence>
<evidence type="ECO:0000256" key="1">
    <source>
        <dbReference type="ARBA" id="ARBA00004141"/>
    </source>
</evidence>